<feature type="transmembrane region" description="Helical" evidence="1">
    <location>
        <begin position="7"/>
        <end position="28"/>
    </location>
</feature>
<feature type="transmembrane region" description="Helical" evidence="1">
    <location>
        <begin position="40"/>
        <end position="59"/>
    </location>
</feature>
<dbReference type="Proteomes" id="UP000249134">
    <property type="component" value="Chromosome 1"/>
</dbReference>
<reference evidence="2 3" key="1">
    <citation type="submission" date="2018-06" db="EMBL/GenBank/DDBJ databases">
        <authorList>
            <consortium name="Pathogen Informatics"/>
            <person name="Doyle S."/>
        </authorList>
    </citation>
    <scope>NUCLEOTIDE SEQUENCE [LARGE SCALE GENOMIC DNA]</scope>
    <source>
        <strain evidence="2 3">NCTC4824</strain>
    </source>
</reference>
<proteinExistence type="predicted"/>
<evidence type="ECO:0000256" key="1">
    <source>
        <dbReference type="SAM" id="Phobius"/>
    </source>
</evidence>
<keyword evidence="3" id="KW-1185">Reference proteome</keyword>
<dbReference type="STRING" id="1348624.GCA_001591545_03384"/>
<feature type="transmembrane region" description="Helical" evidence="1">
    <location>
        <begin position="71"/>
        <end position="90"/>
    </location>
</feature>
<organism evidence="2 3">
    <name type="scientific">Lederbergia lenta</name>
    <name type="common">Bacillus lentus</name>
    <dbReference type="NCBI Taxonomy" id="1467"/>
    <lineage>
        <taxon>Bacteria</taxon>
        <taxon>Bacillati</taxon>
        <taxon>Bacillota</taxon>
        <taxon>Bacilli</taxon>
        <taxon>Bacillales</taxon>
        <taxon>Bacillaceae</taxon>
        <taxon>Lederbergia</taxon>
    </lineage>
</organism>
<evidence type="ECO:0000313" key="3">
    <source>
        <dbReference type="Proteomes" id="UP000249134"/>
    </source>
</evidence>
<protein>
    <submittedName>
        <fullName evidence="2">Uncharacterized protein</fullName>
    </submittedName>
</protein>
<dbReference type="RefSeq" id="WP_066144956.1">
    <property type="nucleotide sequence ID" value="NZ_CBCSGM010000007.1"/>
</dbReference>
<keyword evidence="1" id="KW-0472">Membrane</keyword>
<gene>
    <name evidence="2" type="ORF">NCTC4824_00874</name>
</gene>
<name>A0A2X4VMM2_LEDLE</name>
<dbReference type="AlphaFoldDB" id="A0A2X4VMM2"/>
<evidence type="ECO:0000313" key="2">
    <source>
        <dbReference type="EMBL" id="SQI53406.1"/>
    </source>
</evidence>
<keyword evidence="1" id="KW-1133">Transmembrane helix</keyword>
<accession>A0A2X4VMM2</accession>
<sequence>MSDQMWNIIWWFFALTIAIGVLTSAYFGERNQLGIVMDNPLIKYSIILYLLVGVFFIVYSEIRKRVEVESVKTIIVTIVIILVVFGFFALTRL</sequence>
<dbReference type="EMBL" id="LS483476">
    <property type="protein sequence ID" value="SQI53406.1"/>
    <property type="molecule type" value="Genomic_DNA"/>
</dbReference>
<dbReference type="KEGG" id="blen:NCTC4824_00874"/>
<keyword evidence="1" id="KW-0812">Transmembrane</keyword>